<dbReference type="SUPFAM" id="SSF144232">
    <property type="entry name" value="HIT/MYND zinc finger-like"/>
    <property type="match status" value="1"/>
</dbReference>
<evidence type="ECO:0000313" key="6">
    <source>
        <dbReference type="EMBL" id="OJT12508.1"/>
    </source>
</evidence>
<reference evidence="6 7" key="1">
    <citation type="submission" date="2016-10" db="EMBL/GenBank/DDBJ databases">
        <title>Genome sequence of the basidiomycete white-rot fungus Trametes pubescens.</title>
        <authorList>
            <person name="Makela M.R."/>
            <person name="Granchi Z."/>
            <person name="Peng M."/>
            <person name="De Vries R.P."/>
            <person name="Grigoriev I."/>
            <person name="Riley R."/>
            <person name="Hilden K."/>
        </authorList>
    </citation>
    <scope>NUCLEOTIDE SEQUENCE [LARGE SCALE GENOMIC DNA]</scope>
    <source>
        <strain evidence="6 7">FBCC735</strain>
    </source>
</reference>
<accession>A0A1M2VY44</accession>
<dbReference type="Pfam" id="PF01753">
    <property type="entry name" value="zf-MYND"/>
    <property type="match status" value="1"/>
</dbReference>
<sequence>MTPRPPQCKSHDSYDDSHDYAASELKCCAGCKAVWYCSKRCQRKNWRRHIFDCNRPIPTAYYLSRAVFADLIPVHAQTRQDFGFDKAELLGGTAQSYLLGLWIGVIKYLEVPVKEVQKWQAEGRMLEGVKAVFAQIPSRAQGDYFRWFLEHQNILDGSPVDSTQANEFAERMATNAIRGAWVHTGGAPDDAVETIEARISALPDHIRECHHFYRLMEFGHWDRRPGPRDSCWVTFGFVAARHQAEELRLRTAYGELLERCTFNTFCTAYEASTIPDLFRVHVVEMDVSTPTAACFRDVMAGSLCRSKSVWYLKQYIEQLQRADPSVPRPQPHQAIHADYGFMNCRDASEQRLLDELYTKYFERHSTNPLDLCEAWIEGVLAEHVSAFVKLAPKTATYKRLLNNAYSLSGLSGVLVELEGKHKNAA</sequence>
<proteinExistence type="predicted"/>
<dbReference type="OMA" id="RRHIFDC"/>
<evidence type="ECO:0000256" key="1">
    <source>
        <dbReference type="ARBA" id="ARBA00022723"/>
    </source>
</evidence>
<evidence type="ECO:0000259" key="5">
    <source>
        <dbReference type="PROSITE" id="PS50865"/>
    </source>
</evidence>
<dbReference type="EMBL" id="MNAD01000480">
    <property type="protein sequence ID" value="OJT12508.1"/>
    <property type="molecule type" value="Genomic_DNA"/>
</dbReference>
<dbReference type="PROSITE" id="PS50865">
    <property type="entry name" value="ZF_MYND_2"/>
    <property type="match status" value="1"/>
</dbReference>
<keyword evidence="1" id="KW-0479">Metal-binding</keyword>
<evidence type="ECO:0000313" key="7">
    <source>
        <dbReference type="Proteomes" id="UP000184267"/>
    </source>
</evidence>
<gene>
    <name evidence="6" type="ORF">TRAPUB_10909</name>
</gene>
<dbReference type="Gene3D" id="6.10.140.2220">
    <property type="match status" value="1"/>
</dbReference>
<comment type="caution">
    <text evidence="6">The sequence shown here is derived from an EMBL/GenBank/DDBJ whole genome shotgun (WGS) entry which is preliminary data.</text>
</comment>
<evidence type="ECO:0000256" key="3">
    <source>
        <dbReference type="ARBA" id="ARBA00022833"/>
    </source>
</evidence>
<evidence type="ECO:0000256" key="4">
    <source>
        <dbReference type="PROSITE-ProRule" id="PRU00134"/>
    </source>
</evidence>
<dbReference type="AlphaFoldDB" id="A0A1M2VY44"/>
<evidence type="ECO:0000256" key="2">
    <source>
        <dbReference type="ARBA" id="ARBA00022771"/>
    </source>
</evidence>
<keyword evidence="2 4" id="KW-0863">Zinc-finger</keyword>
<dbReference type="InterPro" id="IPR002893">
    <property type="entry name" value="Znf_MYND"/>
</dbReference>
<dbReference type="Proteomes" id="UP000184267">
    <property type="component" value="Unassembled WGS sequence"/>
</dbReference>
<name>A0A1M2VY44_TRAPU</name>
<protein>
    <recommendedName>
        <fullName evidence="5">MYND-type domain-containing protein</fullName>
    </recommendedName>
</protein>
<keyword evidence="3" id="KW-0862">Zinc</keyword>
<dbReference type="STRING" id="154538.A0A1M2VY44"/>
<dbReference type="GO" id="GO:0008270">
    <property type="term" value="F:zinc ion binding"/>
    <property type="evidence" value="ECO:0007669"/>
    <property type="project" value="UniProtKB-KW"/>
</dbReference>
<feature type="domain" description="MYND-type" evidence="5">
    <location>
        <begin position="8"/>
        <end position="53"/>
    </location>
</feature>
<organism evidence="6 7">
    <name type="scientific">Trametes pubescens</name>
    <name type="common">White-rot fungus</name>
    <dbReference type="NCBI Taxonomy" id="154538"/>
    <lineage>
        <taxon>Eukaryota</taxon>
        <taxon>Fungi</taxon>
        <taxon>Dikarya</taxon>
        <taxon>Basidiomycota</taxon>
        <taxon>Agaricomycotina</taxon>
        <taxon>Agaricomycetes</taxon>
        <taxon>Polyporales</taxon>
        <taxon>Polyporaceae</taxon>
        <taxon>Trametes</taxon>
    </lineage>
</organism>
<dbReference type="OrthoDB" id="4851849at2759"/>
<keyword evidence="7" id="KW-1185">Reference proteome</keyword>